<dbReference type="InterPro" id="IPR010281">
    <property type="entry name" value="DUF885"/>
</dbReference>
<protein>
    <submittedName>
        <fullName evidence="1">Conserved protein, DUF885</fullName>
    </submittedName>
</protein>
<dbReference type="AlphaFoldDB" id="A0A1D7W2J4"/>
<dbReference type="PANTHER" id="PTHR33361">
    <property type="entry name" value="GLR0591 PROTEIN"/>
    <property type="match status" value="1"/>
</dbReference>
<dbReference type="Proteomes" id="UP000094793">
    <property type="component" value="Chromosome"/>
</dbReference>
<reference evidence="2" key="1">
    <citation type="submission" date="2016-09" db="EMBL/GenBank/DDBJ databases">
        <title>Complete Genome Sequence of Brevibacterium linens SMQ-1335.</title>
        <authorList>
            <person name="de Melo A.G."/>
            <person name="Labrie S.J."/>
            <person name="Dumaresq J."/>
            <person name="Roberts R.J."/>
            <person name="Tremblay D.M."/>
            <person name="Moineau S."/>
        </authorList>
    </citation>
    <scope>NUCLEOTIDE SEQUENCE [LARGE SCALE GENOMIC DNA]</scope>
    <source>
        <strain evidence="2">SMQ-1335</strain>
    </source>
</reference>
<evidence type="ECO:0000313" key="1">
    <source>
        <dbReference type="EMBL" id="AOP53182.1"/>
    </source>
</evidence>
<name>A0A1D7W2J4_BREAU</name>
<dbReference type="KEGG" id="blin:BLSMQ_1472"/>
<dbReference type="EMBL" id="CP017150">
    <property type="protein sequence ID" value="AOP53182.1"/>
    <property type="molecule type" value="Genomic_DNA"/>
</dbReference>
<proteinExistence type="predicted"/>
<evidence type="ECO:0000313" key="2">
    <source>
        <dbReference type="Proteomes" id="UP000094793"/>
    </source>
</evidence>
<organism evidence="1 2">
    <name type="scientific">Brevibacterium aurantiacum</name>
    <dbReference type="NCBI Taxonomy" id="273384"/>
    <lineage>
        <taxon>Bacteria</taxon>
        <taxon>Bacillati</taxon>
        <taxon>Actinomycetota</taxon>
        <taxon>Actinomycetes</taxon>
        <taxon>Micrococcales</taxon>
        <taxon>Brevibacteriaceae</taxon>
        <taxon>Brevibacterium</taxon>
    </lineage>
</organism>
<dbReference type="eggNOG" id="COG4805">
    <property type="taxonomic scope" value="Bacteria"/>
</dbReference>
<gene>
    <name evidence="1" type="ORF">BLSMQ_1472</name>
</gene>
<dbReference type="PATRIC" id="fig|1703.10.peg.1510"/>
<sequence>MMRSVPKLPGGNSLPGEIGACGQCRSAVIGESLIVEIGLISEIGLGTNPCYPVVPVGGGPSQGDLALVAWLLCSQSYRVRIMTQKRTPSAVDAVAEEFVDRSLALSPSLALYLGIEGAKGFDDFSPAGLAAANDLTVETLAKLTEVEKTAELDDVDLVTIDAMRDRLTVERDYFDAGLKHSSLNVIESPLQSIRDAFDLMPTDTTADWETIATTMEAVPTSVAGYQESLALAKSRGQVAARIQIEKVIEQARTLAEPGSNFDQLIAGATDVPSSLREQLSTHAEAGRESFSQLADFLAAELLPAAPENEACGREAYALYSRDFLGAEVDFDETYAWGLEELARIDAEQREVAEKIQPGADLFEVMETLNKDPKRTLHGAEGLREWMQKVADEAITELGKSHFDIPEPVRTIECMIAPSATGGIYYTGPTDDFSRPGRMWWSVPEGVTEFATWQEKTTVYHEGVPGHHLQVGQATYVSDTLNRWRRLMCWVSGHGEGWALYAEKLMADLGFLDDPGDYLGMLDSQRLRAARVVLDIGFHLGLDAPESLGGGTWNREKAWQFLTDNVAMDRSFLAFELDRYLGWPGQAPSYKIGQRLWEQFRDEAKAEAEAGAGADFDLKAFHTKALNLGSVGLDALGRAMKR</sequence>
<dbReference type="Pfam" id="PF05960">
    <property type="entry name" value="DUF885"/>
    <property type="match status" value="1"/>
</dbReference>
<dbReference type="PANTHER" id="PTHR33361:SF2">
    <property type="entry name" value="DUF885 DOMAIN-CONTAINING PROTEIN"/>
    <property type="match status" value="1"/>
</dbReference>
<accession>A0A1D7W2J4</accession>